<sequence>MPAVGFYRHLGADVIGRSDRDSMGKPFPLLHLRLPVEE</sequence>
<keyword evidence="1" id="KW-0808">Transferase</keyword>
<evidence type="ECO:0000313" key="1">
    <source>
        <dbReference type="EMBL" id="QDU40899.1"/>
    </source>
</evidence>
<keyword evidence="1" id="KW-0012">Acyltransferase</keyword>
<dbReference type="EMBL" id="CP036275">
    <property type="protein sequence ID" value="QDU40899.1"/>
    <property type="molecule type" value="Genomic_DNA"/>
</dbReference>
<dbReference type="GO" id="GO:0016746">
    <property type="term" value="F:acyltransferase activity"/>
    <property type="evidence" value="ECO:0007669"/>
    <property type="project" value="UniProtKB-KW"/>
</dbReference>
<accession>A0A517ZEQ1</accession>
<name>A0A517ZEQ1_9PLAN</name>
<gene>
    <name evidence="1" type="primary">yjaB</name>
    <name evidence="1" type="ORF">Mal4_52620</name>
</gene>
<dbReference type="AlphaFoldDB" id="A0A517ZEQ1"/>
<dbReference type="KEGG" id="mri:Mal4_52620"/>
<reference evidence="1 2" key="1">
    <citation type="submission" date="2019-02" db="EMBL/GenBank/DDBJ databases">
        <title>Deep-cultivation of Planctomycetes and their phenomic and genomic characterization uncovers novel biology.</title>
        <authorList>
            <person name="Wiegand S."/>
            <person name="Jogler M."/>
            <person name="Boedeker C."/>
            <person name="Pinto D."/>
            <person name="Vollmers J."/>
            <person name="Rivas-Marin E."/>
            <person name="Kohn T."/>
            <person name="Peeters S.H."/>
            <person name="Heuer A."/>
            <person name="Rast P."/>
            <person name="Oberbeckmann S."/>
            <person name="Bunk B."/>
            <person name="Jeske O."/>
            <person name="Meyerdierks A."/>
            <person name="Storesund J.E."/>
            <person name="Kallscheuer N."/>
            <person name="Luecker S."/>
            <person name="Lage O.M."/>
            <person name="Pohl T."/>
            <person name="Merkel B.J."/>
            <person name="Hornburger P."/>
            <person name="Mueller R.-W."/>
            <person name="Bruemmer F."/>
            <person name="Labrenz M."/>
            <person name="Spormann A.M."/>
            <person name="Op den Camp H."/>
            <person name="Overmann J."/>
            <person name="Amann R."/>
            <person name="Jetten M.S.M."/>
            <person name="Mascher T."/>
            <person name="Medema M.H."/>
            <person name="Devos D.P."/>
            <person name="Kaster A.-K."/>
            <person name="Ovreas L."/>
            <person name="Rohde M."/>
            <person name="Galperin M.Y."/>
            <person name="Jogler C."/>
        </authorList>
    </citation>
    <scope>NUCLEOTIDE SEQUENCE [LARGE SCALE GENOMIC DNA]</scope>
    <source>
        <strain evidence="1 2">Mal4</strain>
    </source>
</reference>
<protein>
    <submittedName>
        <fullName evidence="1">Putative N-acetyltransferase YjaB</fullName>
        <ecNumber evidence="1">2.3.1.-</ecNumber>
    </submittedName>
</protein>
<keyword evidence="2" id="KW-1185">Reference proteome</keyword>
<dbReference type="Proteomes" id="UP000320496">
    <property type="component" value="Chromosome"/>
</dbReference>
<evidence type="ECO:0000313" key="2">
    <source>
        <dbReference type="Proteomes" id="UP000320496"/>
    </source>
</evidence>
<organism evidence="1 2">
    <name type="scientific">Maioricimonas rarisocia</name>
    <dbReference type="NCBI Taxonomy" id="2528026"/>
    <lineage>
        <taxon>Bacteria</taxon>
        <taxon>Pseudomonadati</taxon>
        <taxon>Planctomycetota</taxon>
        <taxon>Planctomycetia</taxon>
        <taxon>Planctomycetales</taxon>
        <taxon>Planctomycetaceae</taxon>
        <taxon>Maioricimonas</taxon>
    </lineage>
</organism>
<dbReference type="EC" id="2.3.1.-" evidence="1"/>
<proteinExistence type="predicted"/>